<dbReference type="EMBL" id="KV419411">
    <property type="protein sequence ID" value="KZS92180.1"/>
    <property type="molecule type" value="Genomic_DNA"/>
</dbReference>
<gene>
    <name evidence="2" type="ORF">SISNIDRAFT_124491</name>
</gene>
<proteinExistence type="predicted"/>
<reference evidence="2 3" key="1">
    <citation type="journal article" date="2016" name="Mol. Biol. Evol.">
        <title>Comparative Genomics of Early-Diverging Mushroom-Forming Fungi Provides Insights into the Origins of Lignocellulose Decay Capabilities.</title>
        <authorList>
            <person name="Nagy L.G."/>
            <person name="Riley R."/>
            <person name="Tritt A."/>
            <person name="Adam C."/>
            <person name="Daum C."/>
            <person name="Floudas D."/>
            <person name="Sun H."/>
            <person name="Yadav J.S."/>
            <person name="Pangilinan J."/>
            <person name="Larsson K.H."/>
            <person name="Matsuura K."/>
            <person name="Barry K."/>
            <person name="Labutti K."/>
            <person name="Kuo R."/>
            <person name="Ohm R.A."/>
            <person name="Bhattacharya S.S."/>
            <person name="Shirouzu T."/>
            <person name="Yoshinaga Y."/>
            <person name="Martin F.M."/>
            <person name="Grigoriev I.V."/>
            <person name="Hibbett D.S."/>
        </authorList>
    </citation>
    <scope>NUCLEOTIDE SEQUENCE [LARGE SCALE GENOMIC DNA]</scope>
    <source>
        <strain evidence="2 3">HHB9708</strain>
    </source>
</reference>
<evidence type="ECO:0000313" key="3">
    <source>
        <dbReference type="Proteomes" id="UP000076722"/>
    </source>
</evidence>
<evidence type="ECO:0000313" key="2">
    <source>
        <dbReference type="EMBL" id="KZS92180.1"/>
    </source>
</evidence>
<sequence>MVRDAPSDRVSLAGGIYKGLTWVSMALALSGAPFAFFRSDFPCFITALHGLARCSWVLLDLPSTCPLPRPRTWHDNSVF</sequence>
<feature type="transmembrane region" description="Helical" evidence="1">
    <location>
        <begin position="20"/>
        <end position="37"/>
    </location>
</feature>
<organism evidence="2 3">
    <name type="scientific">Sistotremastrum niveocremeum HHB9708</name>
    <dbReference type="NCBI Taxonomy" id="1314777"/>
    <lineage>
        <taxon>Eukaryota</taxon>
        <taxon>Fungi</taxon>
        <taxon>Dikarya</taxon>
        <taxon>Basidiomycota</taxon>
        <taxon>Agaricomycotina</taxon>
        <taxon>Agaricomycetes</taxon>
        <taxon>Sistotremastrales</taxon>
        <taxon>Sistotremastraceae</taxon>
        <taxon>Sertulicium</taxon>
        <taxon>Sertulicium niveocremeum</taxon>
    </lineage>
</organism>
<protein>
    <submittedName>
        <fullName evidence="2">Uncharacterized protein</fullName>
    </submittedName>
</protein>
<evidence type="ECO:0000256" key="1">
    <source>
        <dbReference type="SAM" id="Phobius"/>
    </source>
</evidence>
<accession>A0A164T9I7</accession>
<keyword evidence="3" id="KW-1185">Reference proteome</keyword>
<name>A0A164T9I7_9AGAM</name>
<dbReference type="AlphaFoldDB" id="A0A164T9I7"/>
<dbReference type="Proteomes" id="UP000076722">
    <property type="component" value="Unassembled WGS sequence"/>
</dbReference>
<keyword evidence="1" id="KW-0472">Membrane</keyword>
<keyword evidence="1" id="KW-1133">Transmembrane helix</keyword>
<keyword evidence="1" id="KW-0812">Transmembrane</keyword>